<comment type="caution">
    <text evidence="2">The sequence shown here is derived from an EMBL/GenBank/DDBJ whole genome shotgun (WGS) entry which is preliminary data.</text>
</comment>
<sequence length="229" mass="24803">MTATHTDDSSISASRTTAEPTTSLDDLLARSGPEAVALAAADQSAWSGEVVEATGESLGLAHWDGTLYLGERILDPLRQMYERSGEDQPTADLVRYRESLATILHEHAHFLGPAGADQEAARGAFIQPGGRQLEEGVAEAWARDHLDEFLTRLGIDKVAPGINNVHADGYYPAFVPAVRILTTDLENRTNLHRGTILDTLNRQTAEGQFPTLVTLLYNSTTLPDLDSPT</sequence>
<evidence type="ECO:0000313" key="3">
    <source>
        <dbReference type="Proteomes" id="UP000295172"/>
    </source>
</evidence>
<evidence type="ECO:0000313" key="2">
    <source>
        <dbReference type="EMBL" id="TDD24844.1"/>
    </source>
</evidence>
<protein>
    <submittedName>
        <fullName evidence="2">Uncharacterized protein</fullName>
    </submittedName>
</protein>
<name>A0A4R4X3M0_9ACTN</name>
<feature type="region of interest" description="Disordered" evidence="1">
    <location>
        <begin position="1"/>
        <end position="23"/>
    </location>
</feature>
<reference evidence="2 3" key="1">
    <citation type="submission" date="2019-02" db="EMBL/GenBank/DDBJ databases">
        <title>Draft genome sequences of novel Actinobacteria.</title>
        <authorList>
            <person name="Sahin N."/>
            <person name="Ay H."/>
            <person name="Saygin H."/>
        </authorList>
    </citation>
    <scope>NUCLEOTIDE SEQUENCE [LARGE SCALE GENOMIC DNA]</scope>
    <source>
        <strain evidence="2 3">16K104</strain>
    </source>
</reference>
<evidence type="ECO:0000256" key="1">
    <source>
        <dbReference type="SAM" id="MobiDB-lite"/>
    </source>
</evidence>
<dbReference type="AlphaFoldDB" id="A0A4R4X3M0"/>
<organism evidence="2 3">
    <name type="scientific">Kribbella turkmenica</name>
    <dbReference type="NCBI Taxonomy" id="2530375"/>
    <lineage>
        <taxon>Bacteria</taxon>
        <taxon>Bacillati</taxon>
        <taxon>Actinomycetota</taxon>
        <taxon>Actinomycetes</taxon>
        <taxon>Propionibacteriales</taxon>
        <taxon>Kribbellaceae</taxon>
        <taxon>Kribbella</taxon>
    </lineage>
</organism>
<gene>
    <name evidence="2" type="ORF">E1218_16005</name>
</gene>
<accession>A0A4R4X3M0</accession>
<feature type="non-terminal residue" evidence="2">
    <location>
        <position position="229"/>
    </location>
</feature>
<proteinExistence type="predicted"/>
<dbReference type="EMBL" id="SMKR01000061">
    <property type="protein sequence ID" value="TDD24844.1"/>
    <property type="molecule type" value="Genomic_DNA"/>
</dbReference>
<feature type="compositionally biased region" description="Polar residues" evidence="1">
    <location>
        <begin position="9"/>
        <end position="23"/>
    </location>
</feature>
<dbReference type="Proteomes" id="UP000295172">
    <property type="component" value="Unassembled WGS sequence"/>
</dbReference>
<keyword evidence="3" id="KW-1185">Reference proteome</keyword>